<dbReference type="Pfam" id="PF20419">
    <property type="entry name" value="DUF6701"/>
    <property type="match status" value="1"/>
</dbReference>
<dbReference type="AlphaFoldDB" id="A0AAE9MG25"/>
<dbReference type="EMBL" id="CP099717">
    <property type="protein sequence ID" value="USV57904.1"/>
    <property type="molecule type" value="Genomic_DNA"/>
</dbReference>
<keyword evidence="3" id="KW-1185">Reference proteome</keyword>
<reference evidence="2" key="1">
    <citation type="submission" date="2022-06" db="EMBL/GenBank/DDBJ databases">
        <title>Complete Genome of Aeromonas sp. Strain SOD01 Isolated from an Urban Freshwater Stream.</title>
        <authorList>
            <person name="Williams L.E."/>
            <person name="Brysgel T."/>
            <person name="Capestro E.M."/>
            <person name="Foltz G.V."/>
            <person name="Gardner A.E."/>
            <person name="Ingrassia J."/>
            <person name="Peterson E."/>
            <person name="Arruda J."/>
            <person name="Flaherty I."/>
            <person name="Hunt M."/>
            <person name="Pappas G."/>
            <person name="Ramsaran S."/>
            <person name="Rocha M."/>
        </authorList>
    </citation>
    <scope>NUCLEOTIDE SEQUENCE</scope>
    <source>
        <strain evidence="2">SOD01</strain>
    </source>
</reference>
<accession>A0AAE9MG25</accession>
<proteinExistence type="predicted"/>
<protein>
    <submittedName>
        <fullName evidence="2">MSHA biogenesis protein MshQ</fullName>
    </submittedName>
</protein>
<dbReference type="Proteomes" id="UP001056890">
    <property type="component" value="Chromosome"/>
</dbReference>
<dbReference type="RefSeq" id="WP_252995450.1">
    <property type="nucleotide sequence ID" value="NZ_CP099717.1"/>
</dbReference>
<evidence type="ECO:0000259" key="1">
    <source>
        <dbReference type="Pfam" id="PF20419"/>
    </source>
</evidence>
<dbReference type="InterPro" id="IPR046524">
    <property type="entry name" value="DUF6701"/>
</dbReference>
<name>A0AAE9MG25_9GAMM</name>
<feature type="domain" description="DUF6701" evidence="1">
    <location>
        <begin position="563"/>
        <end position="1164"/>
    </location>
</feature>
<sequence length="1166" mass="121702">MTDNLSSWGGLCAFPRRCGFILCLVAWSLLSLVSSGADAFGVIDTGRYFPAVVQGHHGEQASACAGTLIPQLSEVNNPRINGTGGNKLSFCSITANQNNTRNCDDGLGGYKVCAITGQDIGGLSLTGGNAFPTNGSTTDLNCNNNGSAVLDQKAYRNVGSSGCQLVLTAQPGYQIASLNMSNGGTLILGPGDHFFETLSLDSTIVKLQSKDQALTRIFVKNTPTLRNNPLINAGGKQNLVWVSYNDFNISDSARFVGYLYAGGTVIMGNQATLTGRITARTLVVKDNSVINKGDAVVPPPLPNCSDIFTDPPTEGAIMEPPAGMLEPPLTDLSCSSHKGVTTCSGHAGNSFAPGDHDFNNGSIGNDAEIVSSGVTARLYFNKLDLNNAKLNLTNPPENLFIYVKGDLSIKGQNQINGIVYVMGDVNMSGNASIDGALAAGGSIDMGGNGEVDFSQDAVDNADLGGLCQQGGGGGSQVDHFELDHSGQALTCNPEPITIRACANAACSSLITTTVSLTLAPATGWEGGNQLSLTGGSAVKQLRHTTAGAVTLGVSASNPVASTATLCRAGGGTLSAAACTLNFADSGFLFDVLDTYANRPQQVQLKAVKKDSASQKCVPGFAGVSKPVSFWSDYVSPSGNGFGSKVTVNGNAIATTQGAATASNLSFDAQGEATLTVNYPDAGQMQLNARHQGSGDSAGLVMTGGDKFISRPVGLCITAPQGVCVAGDISCPVFKKTGEAFPLNLGAVAWQSDNDTDFCRGNLATPNFALTGIALASQLVAPQPGVEAVVGTASYDHAITTANNLNIVGQSVNEVGVFRMQATPPAGGYFGYTIPPALSAPVGRFIPVDFNLVSGDIAPACGAFSYMGQPFLAELNIQARNQLGRVTQNYRESFAKGNAYLSTANNRDGVALSARLRSLGPLPWVAGAADFSGPTEFARLSDSQPDGPYRELLFGLYMQDNDGEQTLIADPDFNAQQVGTCSGSGCNAKLIDASPMEAYFGRVLAGTAQGVASAPLMVPLQLQYHEAGSWHRQWADECTRFSLANDGFDPATPEDAARKIAFNTVTLKYEVSGQQPEPFVSPLALHGKNENSVSAVATQGEIELHLTAPNVAVRIPFRIDLSKQPESALQPGRRPFWLSDPQSLDGMAIFGIGRGNDRIIYRREVMP</sequence>
<gene>
    <name evidence="2" type="ORF">NHF51_01515</name>
</gene>
<organism evidence="2 3">
    <name type="scientific">Aeromonas encheleia</name>
    <dbReference type="NCBI Taxonomy" id="73010"/>
    <lineage>
        <taxon>Bacteria</taxon>
        <taxon>Pseudomonadati</taxon>
        <taxon>Pseudomonadota</taxon>
        <taxon>Gammaproteobacteria</taxon>
        <taxon>Aeromonadales</taxon>
        <taxon>Aeromonadaceae</taxon>
        <taxon>Aeromonas</taxon>
    </lineage>
</organism>
<evidence type="ECO:0000313" key="2">
    <source>
        <dbReference type="EMBL" id="USV57904.1"/>
    </source>
</evidence>
<evidence type="ECO:0000313" key="3">
    <source>
        <dbReference type="Proteomes" id="UP001056890"/>
    </source>
</evidence>